<gene>
    <name evidence="1" type="ORF">ITX56_15810</name>
</gene>
<name>A0ABS7RY65_9ENTR</name>
<evidence type="ECO:0000313" key="1">
    <source>
        <dbReference type="EMBL" id="MBZ0059248.1"/>
    </source>
</evidence>
<dbReference type="Proteomes" id="UP000706580">
    <property type="component" value="Unassembled WGS sequence"/>
</dbReference>
<organism evidence="1 2">
    <name type="scientific">Leclercia barmai</name>
    <dbReference type="NCBI Taxonomy" id="2785629"/>
    <lineage>
        <taxon>Bacteria</taxon>
        <taxon>Pseudomonadati</taxon>
        <taxon>Pseudomonadota</taxon>
        <taxon>Gammaproteobacteria</taxon>
        <taxon>Enterobacterales</taxon>
        <taxon>Enterobacteriaceae</taxon>
        <taxon>Leclercia</taxon>
    </lineage>
</organism>
<comment type="caution">
    <text evidence="1">The sequence shown here is derived from an EMBL/GenBank/DDBJ whole genome shotgun (WGS) entry which is preliminary data.</text>
</comment>
<proteinExistence type="predicted"/>
<protein>
    <recommendedName>
        <fullName evidence="3">PAAR domain-containing protein</fullName>
    </recommendedName>
</protein>
<evidence type="ECO:0008006" key="3">
    <source>
        <dbReference type="Google" id="ProtNLM"/>
    </source>
</evidence>
<reference evidence="1 2" key="1">
    <citation type="submission" date="2020-11" db="EMBL/GenBank/DDBJ databases">
        <title>Draft Genome of Enterobacter sp. strain EMC7.</title>
        <authorList>
            <person name="Barman P."/>
            <person name="Sinha S."/>
            <person name="Sen S."/>
            <person name="Chakraborty R."/>
        </authorList>
    </citation>
    <scope>NUCLEOTIDE SEQUENCE [LARGE SCALE GENOMIC DNA]</scope>
    <source>
        <strain evidence="1 2">EMC7</strain>
    </source>
</reference>
<evidence type="ECO:0000313" key="2">
    <source>
        <dbReference type="Proteomes" id="UP000706580"/>
    </source>
</evidence>
<keyword evidence="2" id="KW-1185">Reference proteome</keyword>
<accession>A0ABS7RY65</accession>
<sequence>MKQYNNDLTPEILASLKEPAFTPEQIAEMPEDARKIVMKQLALQQRPVAAVYRPAVAGSLTRRGGIADEFEPDPNKGAKALLSNGQYASILYEGCTVTYADGTKSRIATSAGQSHTVAGKGMGLVGSLLENGDEIISTPANCGFIVKYEDDPVPEDFLSAHEVA</sequence>
<dbReference type="EMBL" id="JADMNK010000009">
    <property type="protein sequence ID" value="MBZ0059248.1"/>
    <property type="molecule type" value="Genomic_DNA"/>
</dbReference>
<dbReference type="RefSeq" id="WP_223075022.1">
    <property type="nucleotide sequence ID" value="NZ_JADMNK010000009.1"/>
</dbReference>